<gene>
    <name evidence="2" type="ORF">GCM10007362_13080</name>
</gene>
<comment type="caution">
    <text evidence="2">The sequence shown here is derived from an EMBL/GenBank/DDBJ whole genome shotgun (WGS) entry which is preliminary data.</text>
</comment>
<proteinExistence type="predicted"/>
<dbReference type="Gene3D" id="3.40.50.11590">
    <property type="match status" value="1"/>
</dbReference>
<dbReference type="Proteomes" id="UP000605427">
    <property type="component" value="Unassembled WGS sequence"/>
</dbReference>
<evidence type="ECO:0000313" key="3">
    <source>
        <dbReference type="Proteomes" id="UP000605427"/>
    </source>
</evidence>
<dbReference type="Pfam" id="PF04016">
    <property type="entry name" value="DUF364"/>
    <property type="match status" value="1"/>
</dbReference>
<reference evidence="3" key="1">
    <citation type="journal article" date="2019" name="Int. J. Syst. Evol. Microbiol.">
        <title>The Global Catalogue of Microorganisms (GCM) 10K type strain sequencing project: providing services to taxonomists for standard genome sequencing and annotation.</title>
        <authorList>
            <consortium name="The Broad Institute Genomics Platform"/>
            <consortium name="The Broad Institute Genome Sequencing Center for Infectious Disease"/>
            <person name="Wu L."/>
            <person name="Ma J."/>
        </authorList>
    </citation>
    <scope>NUCLEOTIDE SEQUENCE [LARGE SCALE GENOMIC DNA]</scope>
    <source>
        <strain evidence="3">CCM 8702</strain>
    </source>
</reference>
<dbReference type="SUPFAM" id="SSF159713">
    <property type="entry name" value="Dhaf3308-like"/>
    <property type="match status" value="1"/>
</dbReference>
<protein>
    <recommendedName>
        <fullName evidence="1">Putative heavy-metal chelation domain-containing protein</fullName>
    </recommendedName>
</protein>
<dbReference type="InterPro" id="IPR007161">
    <property type="entry name" value="DUF364"/>
</dbReference>
<evidence type="ECO:0000313" key="2">
    <source>
        <dbReference type="EMBL" id="GGH73710.1"/>
    </source>
</evidence>
<accession>A0ABQ1ZQ05</accession>
<organism evidence="2 3">
    <name type="scientific">Saccharibacillus endophyticus</name>
    <dbReference type="NCBI Taxonomy" id="2060666"/>
    <lineage>
        <taxon>Bacteria</taxon>
        <taxon>Bacillati</taxon>
        <taxon>Bacillota</taxon>
        <taxon>Bacilli</taxon>
        <taxon>Bacillales</taxon>
        <taxon>Paenibacillaceae</taxon>
        <taxon>Saccharibacillus</taxon>
    </lineage>
</organism>
<sequence length="262" mass="28411">MNLIRLQEAVLRKEFGPDPEALTVTGAVSMYQTTQFPGSSVKYHNHYVLLRVEEAFGACSHMPEQLTSEVAEQCSGRSVAQLLQDHRLPVRIAAMDAYLGAVRPHRANCKTVVGIKPGTPLEKAKQRDLHIADTARIASGSRIALIGVVNPLVEAIVQRGGICLPCDLQMEHTQWGQPVEKDMNIVLEQADGVICTGMTLSNGSFDLILEKAKQRGIPLTVYAQTGSAIVAAFYGKGVSALVAEPFPFTQFSGGTSELFIYD</sequence>
<name>A0ABQ1ZQ05_9BACL</name>
<dbReference type="RefSeq" id="WP_172247015.1">
    <property type="nucleotide sequence ID" value="NZ_BMDD01000001.1"/>
</dbReference>
<keyword evidence="3" id="KW-1185">Reference proteome</keyword>
<feature type="domain" description="Putative heavy-metal chelation" evidence="1">
    <location>
        <begin position="133"/>
        <end position="215"/>
    </location>
</feature>
<dbReference type="EMBL" id="BMDD01000001">
    <property type="protein sequence ID" value="GGH73710.1"/>
    <property type="molecule type" value="Genomic_DNA"/>
</dbReference>
<evidence type="ECO:0000259" key="1">
    <source>
        <dbReference type="Pfam" id="PF04016"/>
    </source>
</evidence>